<name>A0A9J5Y6X7_SOLCO</name>
<dbReference type="EMBL" id="JACXVP010000007">
    <property type="protein sequence ID" value="KAG5595328.1"/>
    <property type="molecule type" value="Genomic_DNA"/>
</dbReference>
<dbReference type="AlphaFoldDB" id="A0A9J5Y6X7"/>
<protein>
    <submittedName>
        <fullName evidence="1">Uncharacterized protein</fullName>
    </submittedName>
</protein>
<accession>A0A9J5Y6X7</accession>
<comment type="caution">
    <text evidence="1">The sequence shown here is derived from an EMBL/GenBank/DDBJ whole genome shotgun (WGS) entry which is preliminary data.</text>
</comment>
<reference evidence="1 2" key="1">
    <citation type="submission" date="2020-09" db="EMBL/GenBank/DDBJ databases">
        <title>De no assembly of potato wild relative species, Solanum commersonii.</title>
        <authorList>
            <person name="Cho K."/>
        </authorList>
    </citation>
    <scope>NUCLEOTIDE SEQUENCE [LARGE SCALE GENOMIC DNA]</scope>
    <source>
        <strain evidence="1">LZ3.2</strain>
        <tissue evidence="1">Leaf</tissue>
    </source>
</reference>
<organism evidence="1 2">
    <name type="scientific">Solanum commersonii</name>
    <name type="common">Commerson's wild potato</name>
    <name type="synonym">Commerson's nightshade</name>
    <dbReference type="NCBI Taxonomy" id="4109"/>
    <lineage>
        <taxon>Eukaryota</taxon>
        <taxon>Viridiplantae</taxon>
        <taxon>Streptophyta</taxon>
        <taxon>Embryophyta</taxon>
        <taxon>Tracheophyta</taxon>
        <taxon>Spermatophyta</taxon>
        <taxon>Magnoliopsida</taxon>
        <taxon>eudicotyledons</taxon>
        <taxon>Gunneridae</taxon>
        <taxon>Pentapetalae</taxon>
        <taxon>asterids</taxon>
        <taxon>lamiids</taxon>
        <taxon>Solanales</taxon>
        <taxon>Solanaceae</taxon>
        <taxon>Solanoideae</taxon>
        <taxon>Solaneae</taxon>
        <taxon>Solanum</taxon>
    </lineage>
</organism>
<gene>
    <name evidence="1" type="ORF">H5410_036560</name>
</gene>
<proteinExistence type="predicted"/>
<dbReference type="Proteomes" id="UP000824120">
    <property type="component" value="Chromosome 7"/>
</dbReference>
<keyword evidence="2" id="KW-1185">Reference proteome</keyword>
<sequence>MSKYFASCASLNITRVNLQELIITGGKCPPLRSCKEYLKQSQSFSCGNYERGRMSEDIEKM</sequence>
<evidence type="ECO:0000313" key="2">
    <source>
        <dbReference type="Proteomes" id="UP000824120"/>
    </source>
</evidence>
<evidence type="ECO:0000313" key="1">
    <source>
        <dbReference type="EMBL" id="KAG5595328.1"/>
    </source>
</evidence>